<evidence type="ECO:0000313" key="4">
    <source>
        <dbReference type="Proteomes" id="UP000321523"/>
    </source>
</evidence>
<comment type="caution">
    <text evidence="3">The sequence shown here is derived from an EMBL/GenBank/DDBJ whole genome shotgun (WGS) entry which is preliminary data.</text>
</comment>
<organism evidence="3 4">
    <name type="scientific">Skermanella aerolata</name>
    <dbReference type="NCBI Taxonomy" id="393310"/>
    <lineage>
        <taxon>Bacteria</taxon>
        <taxon>Pseudomonadati</taxon>
        <taxon>Pseudomonadota</taxon>
        <taxon>Alphaproteobacteria</taxon>
        <taxon>Rhodospirillales</taxon>
        <taxon>Azospirillaceae</taxon>
        <taxon>Skermanella</taxon>
    </lineage>
</organism>
<evidence type="ECO:0000256" key="1">
    <source>
        <dbReference type="SAM" id="SignalP"/>
    </source>
</evidence>
<gene>
    <name evidence="3" type="ORF">SAE02_08390</name>
</gene>
<dbReference type="InterPro" id="IPR022376">
    <property type="entry name" value="PQQ_CXXCW"/>
</dbReference>
<feature type="domain" description="Rhodanese" evidence="2">
    <location>
        <begin position="122"/>
        <end position="186"/>
    </location>
</feature>
<dbReference type="Proteomes" id="UP000321523">
    <property type="component" value="Unassembled WGS sequence"/>
</dbReference>
<dbReference type="Gene3D" id="3.40.250.10">
    <property type="entry name" value="Rhodanese-like domain"/>
    <property type="match status" value="1"/>
</dbReference>
<dbReference type="NCBIfam" id="TIGR03865">
    <property type="entry name" value="PQQ_CXXCW"/>
    <property type="match status" value="1"/>
</dbReference>
<dbReference type="OrthoDB" id="176845at2"/>
<dbReference type="PROSITE" id="PS50206">
    <property type="entry name" value="RHODANESE_3"/>
    <property type="match status" value="1"/>
</dbReference>
<protein>
    <recommendedName>
        <fullName evidence="2">Rhodanese domain-containing protein</fullName>
    </recommendedName>
</protein>
<dbReference type="SUPFAM" id="SSF52821">
    <property type="entry name" value="Rhodanese/Cell cycle control phosphatase"/>
    <property type="match status" value="1"/>
</dbReference>
<sequence length="195" mass="21769">MTRKRCWLPALALLITILPAVAAPASPDTRPGSDVPVPDGYRLDRYRAPVPAEVPGATTVTLEQAEALYRTGTVLFIDVMKVPRGESAGLEGKWLVAKPHVAIKGSTWLPETGEGILKPEIESYFRANLERLTDGNPGTPLLFYCVTDCWMSWNAAKRALSWGYTRIYWYRDGIEVWQQFDLPTELVDPIPLSRP</sequence>
<reference evidence="3 4" key="1">
    <citation type="submission" date="2019-07" db="EMBL/GenBank/DDBJ databases">
        <title>Whole genome shotgun sequence of Skermanella aerolata NBRC 106429.</title>
        <authorList>
            <person name="Hosoyama A."/>
            <person name="Uohara A."/>
            <person name="Ohji S."/>
            <person name="Ichikawa N."/>
        </authorList>
    </citation>
    <scope>NUCLEOTIDE SEQUENCE [LARGE SCALE GENOMIC DNA]</scope>
    <source>
        <strain evidence="3 4">NBRC 106429</strain>
    </source>
</reference>
<evidence type="ECO:0000313" key="3">
    <source>
        <dbReference type="EMBL" id="GEO36691.1"/>
    </source>
</evidence>
<keyword evidence="1" id="KW-0732">Signal</keyword>
<accession>A0A512DJP4</accession>
<dbReference type="AlphaFoldDB" id="A0A512DJP4"/>
<dbReference type="CDD" id="cd00158">
    <property type="entry name" value="RHOD"/>
    <property type="match status" value="1"/>
</dbReference>
<dbReference type="InterPro" id="IPR001763">
    <property type="entry name" value="Rhodanese-like_dom"/>
</dbReference>
<feature type="signal peptide" evidence="1">
    <location>
        <begin position="1"/>
        <end position="22"/>
    </location>
</feature>
<dbReference type="RefSeq" id="WP_044426251.1">
    <property type="nucleotide sequence ID" value="NZ_BJYZ01000003.1"/>
</dbReference>
<proteinExistence type="predicted"/>
<name>A0A512DJP4_9PROT</name>
<dbReference type="Pfam" id="PF00581">
    <property type="entry name" value="Rhodanese"/>
    <property type="match status" value="1"/>
</dbReference>
<dbReference type="EMBL" id="BJYZ01000003">
    <property type="protein sequence ID" value="GEO36691.1"/>
    <property type="molecule type" value="Genomic_DNA"/>
</dbReference>
<evidence type="ECO:0000259" key="2">
    <source>
        <dbReference type="PROSITE" id="PS50206"/>
    </source>
</evidence>
<dbReference type="InterPro" id="IPR036873">
    <property type="entry name" value="Rhodanese-like_dom_sf"/>
</dbReference>
<feature type="chain" id="PRO_5021907004" description="Rhodanese domain-containing protein" evidence="1">
    <location>
        <begin position="23"/>
        <end position="195"/>
    </location>
</feature>
<keyword evidence="4" id="KW-1185">Reference proteome</keyword>